<dbReference type="Proteomes" id="UP000663844">
    <property type="component" value="Unassembled WGS sequence"/>
</dbReference>
<evidence type="ECO:0000313" key="1">
    <source>
        <dbReference type="EMBL" id="CAF4308486.1"/>
    </source>
</evidence>
<reference evidence="1" key="1">
    <citation type="submission" date="2021-02" db="EMBL/GenBank/DDBJ databases">
        <authorList>
            <person name="Nowell W R."/>
        </authorList>
    </citation>
    <scope>NUCLEOTIDE SEQUENCE</scope>
</reference>
<dbReference type="EMBL" id="CAJOAZ010016787">
    <property type="protein sequence ID" value="CAF4308486.1"/>
    <property type="molecule type" value="Genomic_DNA"/>
</dbReference>
<proteinExistence type="predicted"/>
<protein>
    <submittedName>
        <fullName evidence="1">Uncharacterized protein</fullName>
    </submittedName>
</protein>
<evidence type="ECO:0000313" key="2">
    <source>
        <dbReference type="Proteomes" id="UP000663844"/>
    </source>
</evidence>
<name>A0A820IFI9_9BILA</name>
<accession>A0A820IFI9</accession>
<comment type="caution">
    <text evidence="1">The sequence shown here is derived from an EMBL/GenBank/DDBJ whole genome shotgun (WGS) entry which is preliminary data.</text>
</comment>
<dbReference type="AlphaFoldDB" id="A0A820IFI9"/>
<sequence length="169" mass="19437">MYDISFISPVKNIHDLHTKVSKAYSSAHIPKFYPAANHVIQHRLKKFVDEGLEDKTVSIFDKVNSNRTYQLEKDSFSKVSLLVDIQKGKKTGKYFVLKKKDEIDLVLSTLLHEAKASGALLTAPKCYKRLHQKYDISDKRIRLIISTIYKSINIQRETELKTATAEPDR</sequence>
<gene>
    <name evidence="1" type="ORF">OXD698_LOCUS46496</name>
</gene>
<organism evidence="1 2">
    <name type="scientific">Adineta steineri</name>
    <dbReference type="NCBI Taxonomy" id="433720"/>
    <lineage>
        <taxon>Eukaryota</taxon>
        <taxon>Metazoa</taxon>
        <taxon>Spiralia</taxon>
        <taxon>Gnathifera</taxon>
        <taxon>Rotifera</taxon>
        <taxon>Eurotatoria</taxon>
        <taxon>Bdelloidea</taxon>
        <taxon>Adinetida</taxon>
        <taxon>Adinetidae</taxon>
        <taxon>Adineta</taxon>
    </lineage>
</organism>